<dbReference type="InterPro" id="IPR042098">
    <property type="entry name" value="TauD-like_sf"/>
</dbReference>
<feature type="domain" description="TauD/TfdA-like" evidence="5">
    <location>
        <begin position="7"/>
        <end position="293"/>
    </location>
</feature>
<evidence type="ECO:0000256" key="2">
    <source>
        <dbReference type="ARBA" id="ARBA00023002"/>
    </source>
</evidence>
<organism evidence="6 7">
    <name type="scientific">Amycolatopsis keratiniphila</name>
    <dbReference type="NCBI Taxonomy" id="129921"/>
    <lineage>
        <taxon>Bacteria</taxon>
        <taxon>Bacillati</taxon>
        <taxon>Actinomycetota</taxon>
        <taxon>Actinomycetes</taxon>
        <taxon>Pseudonocardiales</taxon>
        <taxon>Pseudonocardiaceae</taxon>
        <taxon>Amycolatopsis</taxon>
        <taxon>Amycolatopsis japonica group</taxon>
    </lineage>
</organism>
<dbReference type="Gene3D" id="3.60.130.10">
    <property type="entry name" value="Clavaminate synthase-like"/>
    <property type="match status" value="1"/>
</dbReference>
<dbReference type="HOGENOM" id="CLU_044153_0_0_11"/>
<sequence>MTPAPVFPVSEPEISAQRAQILRHVYRDGAVLLPGVLRSADQLAAIRDALADAPGTARERFAPRTTLGPGVYSALGWAADRILCPQPEQSYVDTPPALLLIGCLAPPAEGGATLLADNRAALHALPRELVAAAQAEGWTLTRMFRDRIGLSWREAFDAATVDEMAIYCSAHDVGLEILPGSGLRTSQRRAAVRTHPVTGESCWANHLAFLNRWSLRADERKVLVSAYGVDGLPFDTFLGADEPLEPRTVATIDEVYADLSRPVRWQRGDVLVIDPALTSTGREPYSGPRELAVAFGA</sequence>
<dbReference type="AlphaFoldDB" id="R4T6C7"/>
<dbReference type="SUPFAM" id="SSF51197">
    <property type="entry name" value="Clavaminate synthase-like"/>
    <property type="match status" value="1"/>
</dbReference>
<dbReference type="PANTHER" id="PTHR10696:SF56">
    <property type="entry name" value="TAUD_TFDA-LIKE DOMAIN-CONTAINING PROTEIN"/>
    <property type="match status" value="1"/>
</dbReference>
<dbReference type="GO" id="GO:0017000">
    <property type="term" value="P:antibiotic biosynthetic process"/>
    <property type="evidence" value="ECO:0007669"/>
    <property type="project" value="UniProtKB-KW"/>
</dbReference>
<keyword evidence="7" id="KW-1185">Reference proteome</keyword>
<evidence type="ECO:0000313" key="7">
    <source>
        <dbReference type="Proteomes" id="UP000013968"/>
    </source>
</evidence>
<proteinExistence type="predicted"/>
<dbReference type="InterPro" id="IPR003819">
    <property type="entry name" value="TauD/TfdA-like"/>
</dbReference>
<evidence type="ECO:0000256" key="1">
    <source>
        <dbReference type="ARBA" id="ARBA00001954"/>
    </source>
</evidence>
<dbReference type="KEGG" id="aoi:AORI_5333"/>
<dbReference type="RefSeq" id="WP_016335657.1">
    <property type="nucleotide sequence ID" value="NC_021252.1"/>
</dbReference>
<gene>
    <name evidence="6" type="ORF">AORI_5333</name>
</gene>
<dbReference type="EMBL" id="CP003410">
    <property type="protein sequence ID" value="AGM07916.1"/>
    <property type="molecule type" value="Genomic_DNA"/>
</dbReference>
<evidence type="ECO:0000259" key="5">
    <source>
        <dbReference type="Pfam" id="PF02668"/>
    </source>
</evidence>
<evidence type="ECO:0000256" key="4">
    <source>
        <dbReference type="ARBA" id="ARBA00023194"/>
    </source>
</evidence>
<dbReference type="GO" id="GO:0016491">
    <property type="term" value="F:oxidoreductase activity"/>
    <property type="evidence" value="ECO:0007669"/>
    <property type="project" value="UniProtKB-KW"/>
</dbReference>
<reference evidence="6 7" key="1">
    <citation type="journal article" date="2013" name="BMC Genomics">
        <title>ContigScape: a Cytoscape plugin facilitating microbial genome gap closing.</title>
        <authorList>
            <person name="Tang B."/>
            <person name="Wang Q."/>
            <person name="Yang M."/>
            <person name="Xie F."/>
            <person name="Zhu Y."/>
            <person name="Zhuo Y."/>
            <person name="Wang S."/>
            <person name="Gao H."/>
            <person name="Ding X."/>
            <person name="Zhang L."/>
            <person name="Zhao G."/>
            <person name="Zheng H."/>
        </authorList>
    </citation>
    <scope>NUCLEOTIDE SEQUENCE [LARGE SCALE GENOMIC DNA]</scope>
    <source>
        <strain evidence="6 7">HCCB10007</strain>
    </source>
</reference>
<keyword evidence="3" id="KW-0408">Iron</keyword>
<protein>
    <submittedName>
        <fullName evidence="6">SyrP-like protein</fullName>
    </submittedName>
</protein>
<dbReference type="PATRIC" id="fig|1156913.3.peg.5430"/>
<dbReference type="Proteomes" id="UP000013968">
    <property type="component" value="Chromosome"/>
</dbReference>
<comment type="cofactor">
    <cofactor evidence="1">
        <name>Fe(2+)</name>
        <dbReference type="ChEBI" id="CHEBI:29033"/>
    </cofactor>
</comment>
<dbReference type="PANTHER" id="PTHR10696">
    <property type="entry name" value="GAMMA-BUTYROBETAINE HYDROXYLASE-RELATED"/>
    <property type="match status" value="1"/>
</dbReference>
<accession>R4T6C7</accession>
<evidence type="ECO:0000256" key="3">
    <source>
        <dbReference type="ARBA" id="ARBA00023004"/>
    </source>
</evidence>
<evidence type="ECO:0000313" key="6">
    <source>
        <dbReference type="EMBL" id="AGM07916.1"/>
    </source>
</evidence>
<dbReference type="Pfam" id="PF02668">
    <property type="entry name" value="TauD"/>
    <property type="match status" value="1"/>
</dbReference>
<keyword evidence="4" id="KW-0045">Antibiotic biosynthesis</keyword>
<dbReference type="InterPro" id="IPR050411">
    <property type="entry name" value="AlphaKG_dependent_hydroxylases"/>
</dbReference>
<keyword evidence="2" id="KW-0560">Oxidoreductase</keyword>
<name>R4T6C7_9PSEU</name>